<keyword evidence="2" id="KW-1185">Reference proteome</keyword>
<reference evidence="1 2" key="1">
    <citation type="submission" date="2019-06" db="EMBL/GenBank/DDBJ databases">
        <title>A chromosomal-level reference genome of Carpinus fangiana (Coryloideae, Betulaceae).</title>
        <authorList>
            <person name="Yang X."/>
            <person name="Wang Z."/>
            <person name="Zhang L."/>
            <person name="Hao G."/>
            <person name="Liu J."/>
            <person name="Yang Y."/>
        </authorList>
    </citation>
    <scope>NUCLEOTIDE SEQUENCE [LARGE SCALE GENOMIC DNA]</scope>
    <source>
        <strain evidence="1">Cfa_2016G</strain>
        <tissue evidence="1">Leaf</tissue>
    </source>
</reference>
<evidence type="ECO:0000313" key="2">
    <source>
        <dbReference type="Proteomes" id="UP000327013"/>
    </source>
</evidence>
<gene>
    <name evidence="1" type="ORF">FH972_025974</name>
</gene>
<dbReference type="AlphaFoldDB" id="A0A5N6L2K0"/>
<dbReference type="Proteomes" id="UP000327013">
    <property type="component" value="Unassembled WGS sequence"/>
</dbReference>
<proteinExistence type="predicted"/>
<accession>A0A5N6L2K0</accession>
<sequence>MVSGMLLVDAGGGGAKAVVSTGVTSEDATPNAEAVAAAERKKMRVNSILTVSNVKRKQSCGVLAGGLQMTMILRLRREKGVRKGKATCWIKIASLAICQHWTHGTNDRVSASSYSAN</sequence>
<protein>
    <submittedName>
        <fullName evidence="1">Uncharacterized protein</fullName>
    </submittedName>
</protein>
<evidence type="ECO:0000313" key="1">
    <source>
        <dbReference type="EMBL" id="KAB8616639.1"/>
    </source>
</evidence>
<comment type="caution">
    <text evidence="1">The sequence shown here is derived from an EMBL/GenBank/DDBJ whole genome shotgun (WGS) entry which is preliminary data.</text>
</comment>
<organism evidence="1 2">
    <name type="scientific">Carpinus fangiana</name>
    <dbReference type="NCBI Taxonomy" id="176857"/>
    <lineage>
        <taxon>Eukaryota</taxon>
        <taxon>Viridiplantae</taxon>
        <taxon>Streptophyta</taxon>
        <taxon>Embryophyta</taxon>
        <taxon>Tracheophyta</taxon>
        <taxon>Spermatophyta</taxon>
        <taxon>Magnoliopsida</taxon>
        <taxon>eudicotyledons</taxon>
        <taxon>Gunneridae</taxon>
        <taxon>Pentapetalae</taxon>
        <taxon>rosids</taxon>
        <taxon>fabids</taxon>
        <taxon>Fagales</taxon>
        <taxon>Betulaceae</taxon>
        <taxon>Carpinus</taxon>
    </lineage>
</organism>
<dbReference type="EMBL" id="VIBQ01000074">
    <property type="protein sequence ID" value="KAB8616639.1"/>
    <property type="molecule type" value="Genomic_DNA"/>
</dbReference>
<name>A0A5N6L2K0_9ROSI</name>